<name>A0A344LFV9_9PSEU</name>
<evidence type="ECO:0000313" key="2">
    <source>
        <dbReference type="Proteomes" id="UP000250434"/>
    </source>
</evidence>
<proteinExistence type="predicted"/>
<dbReference type="EMBL" id="CP015163">
    <property type="protein sequence ID" value="AXB46933.1"/>
    <property type="molecule type" value="Genomic_DNA"/>
</dbReference>
<dbReference type="InterPro" id="IPR046196">
    <property type="entry name" value="DUF6228"/>
</dbReference>
<sequence length="151" mass="17095">MVIRCERHPAASVRFAERHATSGTSPQLLFIVRASAPGLDARLEDVTNFVTGRELARFLDGLDFRGWEGTRHWVNSDRDLRIGAVYEPGGHLRLTWTLRPWRHSVQGDWTATVSTWMEAGAAKDKLAARLHQFLTADGFPVDYHETYDAFS</sequence>
<dbReference type="KEGG" id="aab:A4R43_34515"/>
<keyword evidence="2" id="KW-1185">Reference proteome</keyword>
<reference evidence="1 2" key="1">
    <citation type="submission" date="2016-04" db="EMBL/GenBank/DDBJ databases">
        <title>Complete genome sequence and analysis of deep-sea sediment isolate, Amycolatopsis sp. WP1.</title>
        <authorList>
            <person name="Wang H."/>
            <person name="Chen S."/>
            <person name="Wu Q."/>
        </authorList>
    </citation>
    <scope>NUCLEOTIDE SEQUENCE [LARGE SCALE GENOMIC DNA]</scope>
    <source>
        <strain evidence="1 2">WP1</strain>
    </source>
</reference>
<dbReference type="OrthoDB" id="4548929at2"/>
<gene>
    <name evidence="1" type="ORF">A4R43_34515</name>
</gene>
<accession>A0A344LFV9</accession>
<evidence type="ECO:0000313" key="1">
    <source>
        <dbReference type="EMBL" id="AXB46933.1"/>
    </source>
</evidence>
<protein>
    <submittedName>
        <fullName evidence="1">Uncharacterized protein</fullName>
    </submittedName>
</protein>
<dbReference type="Pfam" id="PF19739">
    <property type="entry name" value="DUF6228"/>
    <property type="match status" value="1"/>
</dbReference>
<organism evidence="1 2">
    <name type="scientific">Amycolatopsis albispora</name>
    <dbReference type="NCBI Taxonomy" id="1804986"/>
    <lineage>
        <taxon>Bacteria</taxon>
        <taxon>Bacillati</taxon>
        <taxon>Actinomycetota</taxon>
        <taxon>Actinomycetes</taxon>
        <taxon>Pseudonocardiales</taxon>
        <taxon>Pseudonocardiaceae</taxon>
        <taxon>Amycolatopsis</taxon>
    </lineage>
</organism>
<dbReference type="AlphaFoldDB" id="A0A344LFV9"/>
<dbReference type="Proteomes" id="UP000250434">
    <property type="component" value="Chromosome"/>
</dbReference>